<dbReference type="InterPro" id="IPR001236">
    <property type="entry name" value="Lactate/malate_DH_N"/>
</dbReference>
<evidence type="ECO:0000256" key="3">
    <source>
        <dbReference type="PIRSR" id="PIRSR000102-1"/>
    </source>
</evidence>
<dbReference type="SUPFAM" id="SSF56327">
    <property type="entry name" value="LDH C-terminal domain-like"/>
    <property type="match status" value="1"/>
</dbReference>
<sequence>MIGIIGSGNVGANTAFFLAEKGVDDVMLYDIRKGTAKGKALDMMEAAPIRGYRTQISGTDRPEDVLGCDIIIITAGAVRKPGMTRDALFWENKKIIDVYASKITGSDTKVIIVTEPVDFLTTVFARISGLPANQIMGIGGVLDATRLRFLIAEELKVSTENVSAQVIGRHMDDMIILKDYCSVSGISLDNFLSSDRMEEIFEKTRQAGNLIVDLARLAGAYYGPSAVVAEVAEAICHDTGRLLSVSHVLSGVFEISDVALSLPCVINKTGISRVIQPRLKDSQIKTLKKSADLIAKTIKEAD</sequence>
<dbReference type="PIRSF" id="PIRSF000102">
    <property type="entry name" value="Lac_mal_DH"/>
    <property type="match status" value="1"/>
</dbReference>
<dbReference type="GO" id="GO:0006089">
    <property type="term" value="P:lactate metabolic process"/>
    <property type="evidence" value="ECO:0007669"/>
    <property type="project" value="TreeGrafter"/>
</dbReference>
<dbReference type="SUPFAM" id="SSF51735">
    <property type="entry name" value="NAD(P)-binding Rossmann-fold domains"/>
    <property type="match status" value="1"/>
</dbReference>
<dbReference type="InterPro" id="IPR001557">
    <property type="entry name" value="L-lactate/malate_DH"/>
</dbReference>
<evidence type="ECO:0000256" key="5">
    <source>
        <dbReference type="RuleBase" id="RU003369"/>
    </source>
</evidence>
<feature type="binding site" evidence="4">
    <location>
        <position position="92"/>
    </location>
    <ligand>
        <name>NAD(+)</name>
        <dbReference type="ChEBI" id="CHEBI:57540"/>
    </ligand>
</feature>
<dbReference type="Pfam" id="PF00056">
    <property type="entry name" value="Ldh_1_N"/>
    <property type="match status" value="1"/>
</dbReference>
<gene>
    <name evidence="8" type="ORF">SAMN04487931_101466</name>
</gene>
<evidence type="ECO:0000256" key="4">
    <source>
        <dbReference type="PIRSR" id="PIRSR000102-3"/>
    </source>
</evidence>
<dbReference type="InterPro" id="IPR036291">
    <property type="entry name" value="NAD(P)-bd_dom_sf"/>
</dbReference>
<dbReference type="InterPro" id="IPR029752">
    <property type="entry name" value="D-isomer_DH_CS1"/>
</dbReference>
<dbReference type="InterPro" id="IPR015955">
    <property type="entry name" value="Lactate_DH/Glyco_Ohase_4_C"/>
</dbReference>
<feature type="domain" description="Lactate/malate dehydrogenase N-terminal" evidence="6">
    <location>
        <begin position="2"/>
        <end position="137"/>
    </location>
</feature>
<organism evidence="8 9">
    <name type="scientific">Desulfobacula phenolica</name>
    <dbReference type="NCBI Taxonomy" id="90732"/>
    <lineage>
        <taxon>Bacteria</taxon>
        <taxon>Pseudomonadati</taxon>
        <taxon>Thermodesulfobacteriota</taxon>
        <taxon>Desulfobacteria</taxon>
        <taxon>Desulfobacterales</taxon>
        <taxon>Desulfobacteraceae</taxon>
        <taxon>Desulfobacula</taxon>
    </lineage>
</organism>
<evidence type="ECO:0000259" key="7">
    <source>
        <dbReference type="Pfam" id="PF02866"/>
    </source>
</evidence>
<evidence type="ECO:0000313" key="9">
    <source>
        <dbReference type="Proteomes" id="UP000199608"/>
    </source>
</evidence>
<keyword evidence="9" id="KW-1185">Reference proteome</keyword>
<keyword evidence="1 5" id="KW-0560">Oxidoreductase</keyword>
<proteinExistence type="inferred from homology"/>
<dbReference type="PROSITE" id="PS00065">
    <property type="entry name" value="D_2_HYDROXYACID_DH_1"/>
    <property type="match status" value="1"/>
</dbReference>
<evidence type="ECO:0000256" key="1">
    <source>
        <dbReference type="ARBA" id="ARBA00023002"/>
    </source>
</evidence>
<comment type="similarity">
    <text evidence="5">Belongs to the LDH/MDH superfamily.</text>
</comment>
<keyword evidence="2 4" id="KW-0520">NAD</keyword>
<feature type="active site" description="Proton acceptor" evidence="3">
    <location>
        <position position="170"/>
    </location>
</feature>
<feature type="domain" description="Lactate/malate dehydrogenase C-terminal" evidence="7">
    <location>
        <begin position="142"/>
        <end position="300"/>
    </location>
</feature>
<dbReference type="PANTHER" id="PTHR43128">
    <property type="entry name" value="L-2-HYDROXYCARBOXYLATE DEHYDROGENASE (NAD(P)(+))"/>
    <property type="match status" value="1"/>
</dbReference>
<dbReference type="EMBL" id="FNLL01000001">
    <property type="protein sequence ID" value="SDT84970.1"/>
    <property type="molecule type" value="Genomic_DNA"/>
</dbReference>
<accession>A0A1H2DQ06</accession>
<dbReference type="NCBIfam" id="NF004863">
    <property type="entry name" value="PRK06223.1"/>
    <property type="match status" value="1"/>
</dbReference>
<dbReference type="RefSeq" id="WP_014958197.1">
    <property type="nucleotide sequence ID" value="NZ_FNLL01000001.1"/>
</dbReference>
<reference evidence="9" key="1">
    <citation type="submission" date="2016-10" db="EMBL/GenBank/DDBJ databases">
        <authorList>
            <person name="Varghese N."/>
            <person name="Submissions S."/>
        </authorList>
    </citation>
    <scope>NUCLEOTIDE SEQUENCE [LARGE SCALE GENOMIC DNA]</scope>
    <source>
        <strain evidence="9">DSM 3384</strain>
    </source>
</reference>
<dbReference type="Proteomes" id="UP000199608">
    <property type="component" value="Unassembled WGS sequence"/>
</dbReference>
<feature type="binding site" evidence="4">
    <location>
        <begin position="6"/>
        <end position="11"/>
    </location>
    <ligand>
        <name>NAD(+)</name>
        <dbReference type="ChEBI" id="CHEBI:57540"/>
    </ligand>
</feature>
<evidence type="ECO:0000259" key="6">
    <source>
        <dbReference type="Pfam" id="PF00056"/>
    </source>
</evidence>
<dbReference type="Gene3D" id="3.90.110.10">
    <property type="entry name" value="Lactate dehydrogenase/glycoside hydrolase, family 4, C-terminal"/>
    <property type="match status" value="1"/>
</dbReference>
<feature type="binding site" evidence="4">
    <location>
        <position position="30"/>
    </location>
    <ligand>
        <name>NAD(+)</name>
        <dbReference type="ChEBI" id="CHEBI:57540"/>
    </ligand>
</feature>
<dbReference type="Pfam" id="PF02866">
    <property type="entry name" value="Ldh_1_C"/>
    <property type="match status" value="1"/>
</dbReference>
<dbReference type="InterPro" id="IPR022383">
    <property type="entry name" value="Lactate/malate_DH_C"/>
</dbReference>
<protein>
    <submittedName>
        <fullName evidence="8">Malate dehydrogenase (NAD)</fullName>
    </submittedName>
</protein>
<dbReference type="PRINTS" id="PR00086">
    <property type="entry name" value="LLDHDRGNASE"/>
</dbReference>
<name>A0A1H2DQ06_9BACT</name>
<dbReference type="PANTHER" id="PTHR43128:SF16">
    <property type="entry name" value="L-LACTATE DEHYDROGENASE"/>
    <property type="match status" value="1"/>
</dbReference>
<dbReference type="GO" id="GO:0004459">
    <property type="term" value="F:L-lactate dehydrogenase (NAD+) activity"/>
    <property type="evidence" value="ECO:0007669"/>
    <property type="project" value="TreeGrafter"/>
</dbReference>
<dbReference type="AlphaFoldDB" id="A0A1H2DQ06"/>
<evidence type="ECO:0000313" key="8">
    <source>
        <dbReference type="EMBL" id="SDT84970.1"/>
    </source>
</evidence>
<evidence type="ECO:0000256" key="2">
    <source>
        <dbReference type="ARBA" id="ARBA00023027"/>
    </source>
</evidence>
<dbReference type="Gene3D" id="3.40.50.720">
    <property type="entry name" value="NAD(P)-binding Rossmann-like Domain"/>
    <property type="match status" value="1"/>
</dbReference>